<dbReference type="STRING" id="329046.A0A1Y2BV31"/>
<comment type="similarity">
    <text evidence="2 6">Belongs to the DP1 family.</text>
</comment>
<dbReference type="GO" id="GO:0016020">
    <property type="term" value="C:membrane"/>
    <property type="evidence" value="ECO:0007669"/>
    <property type="project" value="UniProtKB-SubCell"/>
</dbReference>
<evidence type="ECO:0000313" key="7">
    <source>
        <dbReference type="EMBL" id="ORY38534.1"/>
    </source>
</evidence>
<protein>
    <recommendedName>
        <fullName evidence="6">Protein YOP1</fullName>
    </recommendedName>
</protein>
<evidence type="ECO:0000256" key="5">
    <source>
        <dbReference type="ARBA" id="ARBA00023136"/>
    </source>
</evidence>
<proteinExistence type="inferred from homology"/>
<dbReference type="Pfam" id="PF03134">
    <property type="entry name" value="TB2_DP1_HVA22"/>
    <property type="match status" value="1"/>
</dbReference>
<dbReference type="PANTHER" id="PTHR12300">
    <property type="entry name" value="HVA22-LIKE PROTEINS"/>
    <property type="match status" value="1"/>
</dbReference>
<dbReference type="PANTHER" id="PTHR12300:SF161">
    <property type="entry name" value="RECEPTOR EXPRESSION-ENHANCING PROTEIN"/>
    <property type="match status" value="1"/>
</dbReference>
<keyword evidence="8" id="KW-1185">Reference proteome</keyword>
<dbReference type="EMBL" id="MCGO01000043">
    <property type="protein sequence ID" value="ORY38534.1"/>
    <property type="molecule type" value="Genomic_DNA"/>
</dbReference>
<dbReference type="OrthoDB" id="10009287at2759"/>
<dbReference type="AlphaFoldDB" id="A0A1Y2BV31"/>
<feature type="transmembrane region" description="Helical" evidence="6">
    <location>
        <begin position="87"/>
        <end position="108"/>
    </location>
</feature>
<evidence type="ECO:0000256" key="2">
    <source>
        <dbReference type="ARBA" id="ARBA00008573"/>
    </source>
</evidence>
<comment type="subcellular location">
    <subcellularLocation>
        <location evidence="1 6">Membrane</location>
        <topology evidence="1 6">Multi-pass membrane protein</topology>
    </subcellularLocation>
</comment>
<feature type="transmembrane region" description="Helical" evidence="6">
    <location>
        <begin position="34"/>
        <end position="67"/>
    </location>
</feature>
<organism evidence="7 8">
    <name type="scientific">Rhizoclosmatium globosum</name>
    <dbReference type="NCBI Taxonomy" id="329046"/>
    <lineage>
        <taxon>Eukaryota</taxon>
        <taxon>Fungi</taxon>
        <taxon>Fungi incertae sedis</taxon>
        <taxon>Chytridiomycota</taxon>
        <taxon>Chytridiomycota incertae sedis</taxon>
        <taxon>Chytridiomycetes</taxon>
        <taxon>Chytridiales</taxon>
        <taxon>Chytriomycetaceae</taxon>
        <taxon>Rhizoclosmatium</taxon>
    </lineage>
</organism>
<evidence type="ECO:0000256" key="6">
    <source>
        <dbReference type="RuleBase" id="RU362006"/>
    </source>
</evidence>
<evidence type="ECO:0000256" key="3">
    <source>
        <dbReference type="ARBA" id="ARBA00022692"/>
    </source>
</evidence>
<keyword evidence="3 6" id="KW-0812">Transmembrane</keyword>
<evidence type="ECO:0000256" key="4">
    <source>
        <dbReference type="ARBA" id="ARBA00022989"/>
    </source>
</evidence>
<name>A0A1Y2BV31_9FUNG</name>
<evidence type="ECO:0000256" key="1">
    <source>
        <dbReference type="ARBA" id="ARBA00004141"/>
    </source>
</evidence>
<dbReference type="Proteomes" id="UP000193642">
    <property type="component" value="Unassembled WGS sequence"/>
</dbReference>
<keyword evidence="4 6" id="KW-1133">Transmembrane helix</keyword>
<accession>A0A1Y2BV31</accession>
<reference evidence="7 8" key="1">
    <citation type="submission" date="2016-07" db="EMBL/GenBank/DDBJ databases">
        <title>Pervasive Adenine N6-methylation of Active Genes in Fungi.</title>
        <authorList>
            <consortium name="DOE Joint Genome Institute"/>
            <person name="Mondo S.J."/>
            <person name="Dannebaum R.O."/>
            <person name="Kuo R.C."/>
            <person name="Labutti K."/>
            <person name="Haridas S."/>
            <person name="Kuo A."/>
            <person name="Salamov A."/>
            <person name="Ahrendt S.R."/>
            <person name="Lipzen A."/>
            <person name="Sullivan W."/>
            <person name="Andreopoulos W.B."/>
            <person name="Clum A."/>
            <person name="Lindquist E."/>
            <person name="Daum C."/>
            <person name="Ramamoorthy G.K."/>
            <person name="Gryganskyi A."/>
            <person name="Culley D."/>
            <person name="Magnuson J.K."/>
            <person name="James T.Y."/>
            <person name="O'Malley M.A."/>
            <person name="Stajich J.E."/>
            <person name="Spatafora J.W."/>
            <person name="Visel A."/>
            <person name="Grigoriev I.V."/>
        </authorList>
    </citation>
    <scope>NUCLEOTIDE SEQUENCE [LARGE SCALE GENOMIC DNA]</scope>
    <source>
        <strain evidence="7 8">JEL800</strain>
    </source>
</reference>
<comment type="caution">
    <text evidence="7">The sequence shown here is derived from an EMBL/GenBank/DDBJ whole genome shotgun (WGS) entry which is preliminary data.</text>
</comment>
<keyword evidence="5 6" id="KW-0472">Membrane</keyword>
<dbReference type="InterPro" id="IPR004345">
    <property type="entry name" value="TB2_DP1_HVA22"/>
</dbReference>
<gene>
    <name evidence="7" type="ORF">BCR33DRAFT_720585</name>
</gene>
<comment type="caution">
    <text evidence="6">Lacks conserved residue(s) required for the propagation of feature annotation.</text>
</comment>
<sequence length="211" mass="24574">MEQFNVYFVKFDKELAKYPQIIELEKKTNIPKAYLVGGFLAFTFFFIFFNVFGEIIATLLGVLWPAYQSFKAIDKQDKALTTKWLTYWVVYGFLSIIELFSDVLLYWIPYYYAFKALLVVYLVHPRFDGAIVVYNNILEPYLDKNDEKIDENLAKIKKKVSQIFDGENETDQPLDNIKEGVEDLLKHKVAGGVEDMLKHKVAGFFDGKKDD</sequence>
<evidence type="ECO:0000313" key="8">
    <source>
        <dbReference type="Proteomes" id="UP000193642"/>
    </source>
</evidence>